<comment type="caution">
    <text evidence="1">The sequence shown here is derived from an EMBL/GenBank/DDBJ whole genome shotgun (WGS) entry which is preliminary data.</text>
</comment>
<dbReference type="RefSeq" id="WP_122899943.1">
    <property type="nucleotide sequence ID" value="NZ_RHIB01000002.1"/>
</dbReference>
<sequence length="438" mass="51921">MSFTIVKAIKSSRRSLRINPILADKIGLNKKRKRIGICYGNRQYEVTMYITKKVSKEVIEIDQSSIDKLMIDTCYRYNCQYEDGKLIIGPLIGLLFTHKKRFLEKRLSNEDKKKRYDVYAKMMEKIGGVIYFFATDQINYRKKQIKGYVYNKSTSTWDEKVFPFPGVIYRKVSVSKELEKKMKGKILNSYRFNKYEFWKMLKDHDKIAKHLPETTNEITKSRLDDLLRNYDTVILKHTKKKLGYGIYLITREKDNYIVTKNLTYDSICISNDEMVEFLEKHKDNSIFQQFISLKTYENRKIDYRLIFTKDVKEKWECKGILGWLGAVGGFTIHTLVETNGRTLEEMLKIQFDYTPEQIARKKEEMIKIGKKVAVALDATEHLYMDFGLDFGLDENEKIWIFEANVHQQLLSPLYLDDYDMFEQIIECVIRYLEKKAMS</sequence>
<accession>A0A3M7TRU0</accession>
<dbReference type="SUPFAM" id="SSF56059">
    <property type="entry name" value="Glutathione synthetase ATP-binding domain-like"/>
    <property type="match status" value="1"/>
</dbReference>
<dbReference type="Pfam" id="PF14398">
    <property type="entry name" value="ATPgrasp_YheCD"/>
    <property type="match status" value="1"/>
</dbReference>
<evidence type="ECO:0000313" key="1">
    <source>
        <dbReference type="EMBL" id="RNA67987.1"/>
    </source>
</evidence>
<dbReference type="OrthoDB" id="2802776at2"/>
<evidence type="ECO:0008006" key="3">
    <source>
        <dbReference type="Google" id="ProtNLM"/>
    </source>
</evidence>
<organism evidence="1 2">
    <name type="scientific">Alteribacter keqinensis</name>
    <dbReference type="NCBI Taxonomy" id="2483800"/>
    <lineage>
        <taxon>Bacteria</taxon>
        <taxon>Bacillati</taxon>
        <taxon>Bacillota</taxon>
        <taxon>Bacilli</taxon>
        <taxon>Bacillales</taxon>
        <taxon>Bacillaceae</taxon>
        <taxon>Alteribacter</taxon>
    </lineage>
</organism>
<proteinExistence type="predicted"/>
<dbReference type="EMBL" id="RHIB01000002">
    <property type="protein sequence ID" value="RNA67987.1"/>
    <property type="molecule type" value="Genomic_DNA"/>
</dbReference>
<gene>
    <name evidence="1" type="ORF">EBO34_14955</name>
</gene>
<dbReference type="Proteomes" id="UP000278746">
    <property type="component" value="Unassembled WGS sequence"/>
</dbReference>
<evidence type="ECO:0000313" key="2">
    <source>
        <dbReference type="Proteomes" id="UP000278746"/>
    </source>
</evidence>
<dbReference type="InterPro" id="IPR026838">
    <property type="entry name" value="YheC/D"/>
</dbReference>
<keyword evidence="2" id="KW-1185">Reference proteome</keyword>
<dbReference type="AlphaFoldDB" id="A0A3M7TRU0"/>
<name>A0A3M7TRU0_9BACI</name>
<protein>
    <recommendedName>
        <fullName evidence="3">YheC/D like ATP-grasp</fullName>
    </recommendedName>
</protein>
<reference evidence="1 2" key="1">
    <citation type="submission" date="2018-10" db="EMBL/GenBank/DDBJ databases">
        <title>Bacillus Keqinensis sp. nov., a moderately halophilic bacterium isolated from a saline-alkaline lake.</title>
        <authorList>
            <person name="Wang H."/>
        </authorList>
    </citation>
    <scope>NUCLEOTIDE SEQUENCE [LARGE SCALE GENOMIC DNA]</scope>
    <source>
        <strain evidence="1 2">KQ-3</strain>
    </source>
</reference>